<keyword evidence="2" id="KW-1185">Reference proteome</keyword>
<accession>A0ACC2H3C5</accession>
<reference evidence="1" key="1">
    <citation type="submission" date="2021-05" db="EMBL/GenBank/DDBJ databases">
        <authorList>
            <person name="Pan Q."/>
            <person name="Jouanno E."/>
            <person name="Zahm M."/>
            <person name="Klopp C."/>
            <person name="Cabau C."/>
            <person name="Louis A."/>
            <person name="Berthelot C."/>
            <person name="Parey E."/>
            <person name="Roest Crollius H."/>
            <person name="Montfort J."/>
            <person name="Robinson-Rechavi M."/>
            <person name="Bouchez O."/>
            <person name="Lampietro C."/>
            <person name="Lopez Roques C."/>
            <person name="Donnadieu C."/>
            <person name="Postlethwait J."/>
            <person name="Bobe J."/>
            <person name="Dillon D."/>
            <person name="Chandos A."/>
            <person name="von Hippel F."/>
            <person name="Guiguen Y."/>
        </authorList>
    </citation>
    <scope>NUCLEOTIDE SEQUENCE</scope>
    <source>
        <strain evidence="1">YG-Jan2019</strain>
    </source>
</reference>
<dbReference type="EMBL" id="CM055733">
    <property type="protein sequence ID" value="KAJ8010543.1"/>
    <property type="molecule type" value="Genomic_DNA"/>
</dbReference>
<proteinExistence type="predicted"/>
<gene>
    <name evidence="1" type="ORF">DPEC_G00076180</name>
</gene>
<evidence type="ECO:0000313" key="2">
    <source>
        <dbReference type="Proteomes" id="UP001157502"/>
    </source>
</evidence>
<protein>
    <submittedName>
        <fullName evidence="1">Uncharacterized protein</fullName>
    </submittedName>
</protein>
<evidence type="ECO:0000313" key="1">
    <source>
        <dbReference type="EMBL" id="KAJ8010543.1"/>
    </source>
</evidence>
<organism evidence="1 2">
    <name type="scientific">Dallia pectoralis</name>
    <name type="common">Alaska blackfish</name>
    <dbReference type="NCBI Taxonomy" id="75939"/>
    <lineage>
        <taxon>Eukaryota</taxon>
        <taxon>Metazoa</taxon>
        <taxon>Chordata</taxon>
        <taxon>Craniata</taxon>
        <taxon>Vertebrata</taxon>
        <taxon>Euteleostomi</taxon>
        <taxon>Actinopterygii</taxon>
        <taxon>Neopterygii</taxon>
        <taxon>Teleostei</taxon>
        <taxon>Protacanthopterygii</taxon>
        <taxon>Esociformes</taxon>
        <taxon>Umbridae</taxon>
        <taxon>Dallia</taxon>
    </lineage>
</organism>
<comment type="caution">
    <text evidence="1">The sequence shown here is derived from an EMBL/GenBank/DDBJ whole genome shotgun (WGS) entry which is preliminary data.</text>
</comment>
<dbReference type="Proteomes" id="UP001157502">
    <property type="component" value="Chromosome 6"/>
</dbReference>
<name>A0ACC2H3C5_DALPE</name>
<sequence>MCLFRKEPVWEQHRGLSDSVLIQEHRGLRPVRGGAPSGGLLARRLSAAVGWGGPDWGAADGVAAGQGSDGSLGGHGGRGDEPRGSFAARGSWTTDHMSEMSLSGRDSIPQDGSRNARVKRAVRISSIVAQEVSYWCASVTRGNLIIRVPH</sequence>